<reference evidence="1" key="1">
    <citation type="submission" date="2014-09" db="EMBL/GenBank/DDBJ databases">
        <authorList>
            <person name="Magalhaes I.L.F."/>
            <person name="Oliveira U."/>
            <person name="Santos F.R."/>
            <person name="Vidigal T.H.D.A."/>
            <person name="Brescovit A.D."/>
            <person name="Santos A.J."/>
        </authorList>
    </citation>
    <scope>NUCLEOTIDE SEQUENCE</scope>
    <source>
        <tissue evidence="1">Shoot tissue taken approximately 20 cm above the soil surface</tissue>
    </source>
</reference>
<proteinExistence type="predicted"/>
<dbReference type="EMBL" id="GBRH01203773">
    <property type="protein sequence ID" value="JAD94122.1"/>
    <property type="molecule type" value="Transcribed_RNA"/>
</dbReference>
<organism evidence="1">
    <name type="scientific">Arundo donax</name>
    <name type="common">Giant reed</name>
    <name type="synonym">Donax arundinaceus</name>
    <dbReference type="NCBI Taxonomy" id="35708"/>
    <lineage>
        <taxon>Eukaryota</taxon>
        <taxon>Viridiplantae</taxon>
        <taxon>Streptophyta</taxon>
        <taxon>Embryophyta</taxon>
        <taxon>Tracheophyta</taxon>
        <taxon>Spermatophyta</taxon>
        <taxon>Magnoliopsida</taxon>
        <taxon>Liliopsida</taxon>
        <taxon>Poales</taxon>
        <taxon>Poaceae</taxon>
        <taxon>PACMAD clade</taxon>
        <taxon>Arundinoideae</taxon>
        <taxon>Arundineae</taxon>
        <taxon>Arundo</taxon>
    </lineage>
</organism>
<reference evidence="1" key="2">
    <citation type="journal article" date="2015" name="Data Brief">
        <title>Shoot transcriptome of the giant reed, Arundo donax.</title>
        <authorList>
            <person name="Barrero R.A."/>
            <person name="Guerrero F.D."/>
            <person name="Moolhuijzen P."/>
            <person name="Goolsby J.A."/>
            <person name="Tidwell J."/>
            <person name="Bellgard S.E."/>
            <person name="Bellgard M.I."/>
        </authorList>
    </citation>
    <scope>NUCLEOTIDE SEQUENCE</scope>
    <source>
        <tissue evidence="1">Shoot tissue taken approximately 20 cm above the soil surface</tissue>
    </source>
</reference>
<evidence type="ECO:0000313" key="1">
    <source>
        <dbReference type="EMBL" id="JAD94122.1"/>
    </source>
</evidence>
<name>A0A0A9EDN9_ARUDO</name>
<sequence length="36" mass="4120">MNSSSKARTFGLWNSLHHGVGTARNWHLNGKRLQRT</sequence>
<accession>A0A0A9EDN9</accession>
<protein>
    <submittedName>
        <fullName evidence="1">PDIL2-3</fullName>
    </submittedName>
</protein>
<dbReference type="AlphaFoldDB" id="A0A0A9EDN9"/>